<dbReference type="Proteomes" id="UP000075882">
    <property type="component" value="Unassembled WGS sequence"/>
</dbReference>
<organism evidence="2">
    <name type="scientific">Anopheles coluzzii</name>
    <name type="common">African malaria mosquito</name>
    <dbReference type="NCBI Taxonomy" id="1518534"/>
    <lineage>
        <taxon>Eukaryota</taxon>
        <taxon>Metazoa</taxon>
        <taxon>Ecdysozoa</taxon>
        <taxon>Arthropoda</taxon>
        <taxon>Hexapoda</taxon>
        <taxon>Insecta</taxon>
        <taxon>Pterygota</taxon>
        <taxon>Neoptera</taxon>
        <taxon>Endopterygota</taxon>
        <taxon>Diptera</taxon>
        <taxon>Nematocera</taxon>
        <taxon>Culicoidea</taxon>
        <taxon>Culicidae</taxon>
        <taxon>Anophelinae</taxon>
        <taxon>Anopheles</taxon>
    </lineage>
</organism>
<proteinExistence type="predicted"/>
<accession>A0A8W7PD64</accession>
<reference evidence="2" key="1">
    <citation type="submission" date="2022-08" db="UniProtKB">
        <authorList>
            <consortium name="EnsemblMetazoa"/>
        </authorList>
    </citation>
    <scope>IDENTIFICATION</scope>
</reference>
<evidence type="ECO:0000313" key="2">
    <source>
        <dbReference type="EnsemblMetazoa" id="ACOM029456-PA.1"/>
    </source>
</evidence>
<feature type="region of interest" description="Disordered" evidence="1">
    <location>
        <begin position="77"/>
        <end position="104"/>
    </location>
</feature>
<name>A0A8W7PD64_ANOCL</name>
<feature type="region of interest" description="Disordered" evidence="1">
    <location>
        <begin position="1"/>
        <end position="20"/>
    </location>
</feature>
<sequence>MDAPFESGGVAGDRNPLSASLWFDSGRSRFRKRLNNGVESSEPFRGCDNLFFTSISNDSGSIVNEVGRRLTVPVLISAAPGHDDDDDDDNDSRGTPPVQSPADGGAFALALSFAIIWPK</sequence>
<protein>
    <submittedName>
        <fullName evidence="2">Uncharacterized protein</fullName>
    </submittedName>
</protein>
<dbReference type="EnsemblMetazoa" id="ACOM029456-RA">
    <property type="protein sequence ID" value="ACOM029456-PA.1"/>
    <property type="gene ID" value="ACOM029456"/>
</dbReference>
<evidence type="ECO:0000256" key="1">
    <source>
        <dbReference type="SAM" id="MobiDB-lite"/>
    </source>
</evidence>
<dbReference type="AlphaFoldDB" id="A0A8W7PD64"/>